<dbReference type="EMBL" id="JAATIQ010000166">
    <property type="protein sequence ID" value="KAF4374843.1"/>
    <property type="molecule type" value="Genomic_DNA"/>
</dbReference>
<dbReference type="Proteomes" id="UP000583929">
    <property type="component" value="Unassembled WGS sequence"/>
</dbReference>
<comment type="caution">
    <text evidence="1">The sequence shown here is derived from an EMBL/GenBank/DDBJ whole genome shotgun (WGS) entry which is preliminary data.</text>
</comment>
<reference evidence="1 2" key="1">
    <citation type="journal article" date="2020" name="bioRxiv">
        <title>Sequence and annotation of 42 cannabis genomes reveals extensive copy number variation in cannabinoid synthesis and pathogen resistance genes.</title>
        <authorList>
            <person name="Mckernan K.J."/>
            <person name="Helbert Y."/>
            <person name="Kane L.T."/>
            <person name="Ebling H."/>
            <person name="Zhang L."/>
            <person name="Liu B."/>
            <person name="Eaton Z."/>
            <person name="Mclaughlin S."/>
            <person name="Kingan S."/>
            <person name="Baybayan P."/>
            <person name="Concepcion G."/>
            <person name="Jordan M."/>
            <person name="Riva A."/>
            <person name="Barbazuk W."/>
            <person name="Harkins T."/>
        </authorList>
    </citation>
    <scope>NUCLEOTIDE SEQUENCE [LARGE SCALE GENOMIC DNA]</scope>
    <source>
        <strain evidence="2">cv. Jamaican Lion 4</strain>
        <tissue evidence="1">Leaf</tissue>
    </source>
</reference>
<sequence length="103" mass="11978">MMMFRSSKNAIFLFLRGINTNTYKTQSLQPIVRYLYTFSMAIFANDRIEGNQNGTKTSKDDYFTAIRHISNILSISINSELVYRVLWACSKSSIESLRFLTWS</sequence>
<keyword evidence="2" id="KW-1185">Reference proteome</keyword>
<dbReference type="AlphaFoldDB" id="A0A7J6FVR9"/>
<organism evidence="1 2">
    <name type="scientific">Cannabis sativa</name>
    <name type="common">Hemp</name>
    <name type="synonym">Marijuana</name>
    <dbReference type="NCBI Taxonomy" id="3483"/>
    <lineage>
        <taxon>Eukaryota</taxon>
        <taxon>Viridiplantae</taxon>
        <taxon>Streptophyta</taxon>
        <taxon>Embryophyta</taxon>
        <taxon>Tracheophyta</taxon>
        <taxon>Spermatophyta</taxon>
        <taxon>Magnoliopsida</taxon>
        <taxon>eudicotyledons</taxon>
        <taxon>Gunneridae</taxon>
        <taxon>Pentapetalae</taxon>
        <taxon>rosids</taxon>
        <taxon>fabids</taxon>
        <taxon>Rosales</taxon>
        <taxon>Cannabaceae</taxon>
        <taxon>Cannabis</taxon>
    </lineage>
</organism>
<name>A0A7J6FVR9_CANSA</name>
<evidence type="ECO:0000313" key="1">
    <source>
        <dbReference type="EMBL" id="KAF4374843.1"/>
    </source>
</evidence>
<protein>
    <submittedName>
        <fullName evidence="1">Uncharacterized protein</fullName>
    </submittedName>
</protein>
<accession>A0A7J6FVR9</accession>
<evidence type="ECO:0000313" key="2">
    <source>
        <dbReference type="Proteomes" id="UP000583929"/>
    </source>
</evidence>
<gene>
    <name evidence="1" type="ORF">G4B88_031046</name>
</gene>
<proteinExistence type="predicted"/>